<feature type="transmembrane region" description="Helical" evidence="6">
    <location>
        <begin position="292"/>
        <end position="313"/>
    </location>
</feature>
<dbReference type="InterPro" id="IPR036259">
    <property type="entry name" value="MFS_trans_sf"/>
</dbReference>
<evidence type="ECO:0000256" key="1">
    <source>
        <dbReference type="ARBA" id="ARBA00004651"/>
    </source>
</evidence>
<evidence type="ECO:0000256" key="6">
    <source>
        <dbReference type="SAM" id="Phobius"/>
    </source>
</evidence>
<dbReference type="PANTHER" id="PTHR43124:SF3">
    <property type="entry name" value="CHLORAMPHENICOL EFFLUX PUMP RV0191"/>
    <property type="match status" value="1"/>
</dbReference>
<dbReference type="Gene3D" id="1.20.1250.20">
    <property type="entry name" value="MFS general substrate transporter like domains"/>
    <property type="match status" value="1"/>
</dbReference>
<dbReference type="PROSITE" id="PS50850">
    <property type="entry name" value="MFS"/>
    <property type="match status" value="1"/>
</dbReference>
<feature type="transmembrane region" description="Helical" evidence="6">
    <location>
        <begin position="70"/>
        <end position="90"/>
    </location>
</feature>
<name>A0AA47FIC5_ACTNA</name>
<evidence type="ECO:0000259" key="7">
    <source>
        <dbReference type="PROSITE" id="PS50850"/>
    </source>
</evidence>
<feature type="transmembrane region" description="Helical" evidence="6">
    <location>
        <begin position="269"/>
        <end position="286"/>
    </location>
</feature>
<feature type="transmembrane region" description="Helical" evidence="6">
    <location>
        <begin position="127"/>
        <end position="154"/>
    </location>
</feature>
<protein>
    <submittedName>
        <fullName evidence="8">MFS transporter</fullName>
    </submittedName>
</protein>
<feature type="transmembrane region" description="Helical" evidence="6">
    <location>
        <begin position="238"/>
        <end position="257"/>
    </location>
</feature>
<keyword evidence="3 6" id="KW-0812">Transmembrane</keyword>
<dbReference type="AlphaFoldDB" id="A0AA47FIC5"/>
<feature type="domain" description="Major facilitator superfamily (MFS) profile" evidence="7">
    <location>
        <begin position="5"/>
        <end position="377"/>
    </location>
</feature>
<feature type="transmembrane region" description="Helical" evidence="6">
    <location>
        <begin position="207"/>
        <end position="226"/>
    </location>
</feature>
<evidence type="ECO:0000256" key="4">
    <source>
        <dbReference type="ARBA" id="ARBA00022989"/>
    </source>
</evidence>
<dbReference type="CDD" id="cd17324">
    <property type="entry name" value="MFS_NepI_like"/>
    <property type="match status" value="1"/>
</dbReference>
<dbReference type="InterPro" id="IPR011701">
    <property type="entry name" value="MFS"/>
</dbReference>
<feature type="transmembrane region" description="Helical" evidence="6">
    <location>
        <begin position="355"/>
        <end position="373"/>
    </location>
</feature>
<dbReference type="EMBL" id="CP113787">
    <property type="protein sequence ID" value="WAL43751.1"/>
    <property type="molecule type" value="Genomic_DNA"/>
</dbReference>
<organism evidence="8 9">
    <name type="scientific">Actinomyces naeslundii</name>
    <dbReference type="NCBI Taxonomy" id="1655"/>
    <lineage>
        <taxon>Bacteria</taxon>
        <taxon>Bacillati</taxon>
        <taxon>Actinomycetota</taxon>
        <taxon>Actinomycetes</taxon>
        <taxon>Actinomycetales</taxon>
        <taxon>Actinomycetaceae</taxon>
        <taxon>Actinomyces</taxon>
    </lineage>
</organism>
<gene>
    <name evidence="8" type="ORF">OFA60_04105</name>
</gene>
<feature type="transmembrane region" description="Helical" evidence="6">
    <location>
        <begin position="160"/>
        <end position="180"/>
    </location>
</feature>
<dbReference type="GO" id="GO:0022857">
    <property type="term" value="F:transmembrane transporter activity"/>
    <property type="evidence" value="ECO:0007669"/>
    <property type="project" value="InterPro"/>
</dbReference>
<dbReference type="RefSeq" id="WP_076140322.1">
    <property type="nucleotide sequence ID" value="NZ_CP113787.1"/>
</dbReference>
<dbReference type="GO" id="GO:0005886">
    <property type="term" value="C:plasma membrane"/>
    <property type="evidence" value="ECO:0007669"/>
    <property type="project" value="UniProtKB-SubCell"/>
</dbReference>
<dbReference type="InterPro" id="IPR050189">
    <property type="entry name" value="MFS_Efflux_Transporters"/>
</dbReference>
<keyword evidence="2" id="KW-1003">Cell membrane</keyword>
<evidence type="ECO:0000313" key="9">
    <source>
        <dbReference type="Proteomes" id="UP001163127"/>
    </source>
</evidence>
<sequence>MDRKLSLLGFAVMFLIGSDTFIVAPLMPSLAKTFDVSTTQSGWLVSVYAIGYALTGLASGPISDRGNRRIILTLGMVIFALATAACALSPGFWTMFVLRFITGGAAAVAAPQVWAMIPTLVGPDQKIVLRVMGYTTAGLSIAQVVGVPLGSLLAIINWRIVFPIIGVCALALTVTLWYQIPDIRPTVVAKKVPYLTLLHVPQAITRFLSYLVYTLAFFTVFTYAPTWLEDGLGTSKTTVALIVLAGGIGNTIGSLFGVRLAGRMSPAQAIFLSAAVMGIAYLMLAASPAPIFVGLVFLPLFACGGAMLSVRMLHLQQLDSTARGTISTLTSAVMYIGTTVAGLIGGPLLTLTGNFAAIGITAFLLSTVSALMIRPRRLRTEVDDLTSIHHLGEP</sequence>
<keyword evidence="4 6" id="KW-1133">Transmembrane helix</keyword>
<dbReference type="Proteomes" id="UP001163127">
    <property type="component" value="Chromosome"/>
</dbReference>
<dbReference type="PANTHER" id="PTHR43124">
    <property type="entry name" value="PURINE EFFLUX PUMP PBUE"/>
    <property type="match status" value="1"/>
</dbReference>
<accession>A0AA47FIC5</accession>
<keyword evidence="5 6" id="KW-0472">Membrane</keyword>
<reference evidence="8" key="1">
    <citation type="submission" date="2022-11" db="EMBL/GenBank/DDBJ databases">
        <title>Dental biofilm bacteria. Genome sequencing and assembly.</title>
        <authorList>
            <person name="Robertsson C."/>
        </authorList>
    </citation>
    <scope>NUCLEOTIDE SEQUENCE</scope>
    <source>
        <strain evidence="8">CW</strain>
    </source>
</reference>
<comment type="subcellular location">
    <subcellularLocation>
        <location evidence="1">Cell membrane</location>
        <topology evidence="1">Multi-pass membrane protein</topology>
    </subcellularLocation>
</comment>
<dbReference type="Pfam" id="PF07690">
    <property type="entry name" value="MFS_1"/>
    <property type="match status" value="1"/>
</dbReference>
<dbReference type="SUPFAM" id="SSF103473">
    <property type="entry name" value="MFS general substrate transporter"/>
    <property type="match status" value="1"/>
</dbReference>
<proteinExistence type="predicted"/>
<evidence type="ECO:0000256" key="5">
    <source>
        <dbReference type="ARBA" id="ARBA00023136"/>
    </source>
</evidence>
<evidence type="ECO:0000313" key="8">
    <source>
        <dbReference type="EMBL" id="WAL43751.1"/>
    </source>
</evidence>
<feature type="transmembrane region" description="Helical" evidence="6">
    <location>
        <begin position="96"/>
        <end position="115"/>
    </location>
</feature>
<dbReference type="InterPro" id="IPR020846">
    <property type="entry name" value="MFS_dom"/>
</dbReference>
<feature type="transmembrane region" description="Helical" evidence="6">
    <location>
        <begin position="43"/>
        <end position="63"/>
    </location>
</feature>
<feature type="transmembrane region" description="Helical" evidence="6">
    <location>
        <begin position="325"/>
        <end position="349"/>
    </location>
</feature>
<evidence type="ECO:0000256" key="3">
    <source>
        <dbReference type="ARBA" id="ARBA00022692"/>
    </source>
</evidence>
<evidence type="ECO:0000256" key="2">
    <source>
        <dbReference type="ARBA" id="ARBA00022475"/>
    </source>
</evidence>